<dbReference type="AlphaFoldDB" id="A0A9Q4HN53"/>
<protein>
    <submittedName>
        <fullName evidence="1">Uncharacterized protein</fullName>
    </submittedName>
</protein>
<gene>
    <name evidence="1" type="ORF">MOC89_16555</name>
</gene>
<reference evidence="1" key="1">
    <citation type="submission" date="2022-02" db="EMBL/GenBank/DDBJ databases">
        <title>Crop Bioprotection Bacillus Genome Sequencing.</title>
        <authorList>
            <person name="Dunlap C."/>
        </authorList>
    </citation>
    <scope>NUCLEOTIDE SEQUENCE</scope>
    <source>
        <strain evidence="1">WR1O2A-53</strain>
    </source>
</reference>
<name>A0A9Q4HN53_BACSC</name>
<organism evidence="1 2">
    <name type="scientific">Bacillus spizizenii</name>
    <name type="common">Bacillus subtilis subsp. spizizenii</name>
    <dbReference type="NCBI Taxonomy" id="96241"/>
    <lineage>
        <taxon>Bacteria</taxon>
        <taxon>Bacillati</taxon>
        <taxon>Bacillota</taxon>
        <taxon>Bacilli</taxon>
        <taxon>Bacillales</taxon>
        <taxon>Bacillaceae</taxon>
        <taxon>Bacillus</taxon>
    </lineage>
</organism>
<proteinExistence type="predicted"/>
<comment type="caution">
    <text evidence="1">The sequence shown here is derived from an EMBL/GenBank/DDBJ whole genome shotgun (WGS) entry which is preliminary data.</text>
</comment>
<dbReference type="EMBL" id="JALAPQ010000021">
    <property type="protein sequence ID" value="MCY8458475.1"/>
    <property type="molecule type" value="Genomic_DNA"/>
</dbReference>
<evidence type="ECO:0000313" key="2">
    <source>
        <dbReference type="Proteomes" id="UP001078573"/>
    </source>
</evidence>
<dbReference type="Proteomes" id="UP001078573">
    <property type="component" value="Unassembled WGS sequence"/>
</dbReference>
<accession>A0A9Q4HN53</accession>
<evidence type="ECO:0000313" key="1">
    <source>
        <dbReference type="EMBL" id="MCY8458475.1"/>
    </source>
</evidence>
<sequence length="207" mass="24602">MKLETSKLLSVLSQYQFFNWENEEENHHKLVIGLPEDIVEIKDFYDSFGFESVDNEYSDIKISKQQWIDIENKFFQWISPYLSTFNQTIVTPYLSNDWEGEIDLEDIEEDELAPVYKEYKEFLSSNDLYDEMATLVEISRGYKIDDLGDFSTLGKMAARNNKYLFFADGDKVFMFTDSLTLKVYFKDQEVLEKEKKKIERLLNPKFL</sequence>